<dbReference type="GeneID" id="91100561"/>
<dbReference type="KEGG" id="ker:91100561"/>
<organism evidence="2 3">
    <name type="scientific">Kwoniella europaea PYCC6329</name>
    <dbReference type="NCBI Taxonomy" id="1423913"/>
    <lineage>
        <taxon>Eukaryota</taxon>
        <taxon>Fungi</taxon>
        <taxon>Dikarya</taxon>
        <taxon>Basidiomycota</taxon>
        <taxon>Agaricomycotina</taxon>
        <taxon>Tremellomycetes</taxon>
        <taxon>Tremellales</taxon>
        <taxon>Cryptococcaceae</taxon>
        <taxon>Kwoniella</taxon>
    </lineage>
</organism>
<protein>
    <submittedName>
        <fullName evidence="2">Uncharacterized protein</fullName>
    </submittedName>
</protein>
<feature type="region of interest" description="Disordered" evidence="1">
    <location>
        <begin position="138"/>
        <end position="165"/>
    </location>
</feature>
<proteinExistence type="predicted"/>
<feature type="compositionally biased region" description="Basic and acidic residues" evidence="1">
    <location>
        <begin position="149"/>
        <end position="158"/>
    </location>
</feature>
<sequence>MTLCKKAEVIEKDENGGSLPLETLMVKFIDRSCPRRLVSGYLWQDFLISLSGMKKLRTLECLTCVHVPLVDGIMFVPERNTRGSTYEHQLNRLKDRSTSNHTPSGQVRMAMTGAAQAMIDHCPSLEKGYFWQWLEQDDRHGSPSPEDQNEGKDDEPNWKRWTWSGVPTASGKKAVIEPWVEEFSVKWTLSTDGEEGRPEDDD</sequence>
<name>A0AAX4KAY9_9TREE</name>
<dbReference type="EMBL" id="CP144089">
    <property type="protein sequence ID" value="WWD03701.1"/>
    <property type="molecule type" value="Genomic_DNA"/>
</dbReference>
<reference evidence="2 3" key="1">
    <citation type="submission" date="2024-01" db="EMBL/GenBank/DDBJ databases">
        <title>Comparative genomics of Cryptococcus and Kwoniella reveals pathogenesis evolution and contrasting modes of karyotype evolution via chromosome fusion or intercentromeric recombination.</title>
        <authorList>
            <person name="Coelho M.A."/>
            <person name="David-Palma M."/>
            <person name="Shea T."/>
            <person name="Bowers K."/>
            <person name="McGinley-Smith S."/>
            <person name="Mohammad A.W."/>
            <person name="Gnirke A."/>
            <person name="Yurkov A.M."/>
            <person name="Nowrousian M."/>
            <person name="Sun S."/>
            <person name="Cuomo C.A."/>
            <person name="Heitman J."/>
        </authorList>
    </citation>
    <scope>NUCLEOTIDE SEQUENCE [LARGE SCALE GENOMIC DNA]</scope>
    <source>
        <strain evidence="2 3">PYCC6329</strain>
    </source>
</reference>
<evidence type="ECO:0000313" key="2">
    <source>
        <dbReference type="EMBL" id="WWD03701.1"/>
    </source>
</evidence>
<gene>
    <name evidence="2" type="ORF">V865_001757</name>
</gene>
<keyword evidence="3" id="KW-1185">Reference proteome</keyword>
<dbReference type="RefSeq" id="XP_066081668.1">
    <property type="nucleotide sequence ID" value="XM_066225571.1"/>
</dbReference>
<evidence type="ECO:0000313" key="3">
    <source>
        <dbReference type="Proteomes" id="UP001358614"/>
    </source>
</evidence>
<evidence type="ECO:0000256" key="1">
    <source>
        <dbReference type="SAM" id="MobiDB-lite"/>
    </source>
</evidence>
<dbReference type="AlphaFoldDB" id="A0AAX4KAY9"/>
<accession>A0AAX4KAY9</accession>
<dbReference type="Proteomes" id="UP001358614">
    <property type="component" value="Chromosome 1"/>
</dbReference>